<dbReference type="RefSeq" id="WP_008070740.1">
    <property type="nucleotide sequence ID" value="NZ_AQWK01000007.1"/>
</dbReference>
<dbReference type="EMBL" id="AEWJ01000052">
    <property type="protein sequence ID" value="EGD57866.1"/>
    <property type="molecule type" value="Genomic_DNA"/>
</dbReference>
<feature type="chain" id="PRO_5003274264" description="Glyoxalase/bleomycin resistance protein/dioxygenase" evidence="1">
    <location>
        <begin position="25"/>
        <end position="305"/>
    </location>
</feature>
<dbReference type="SUPFAM" id="SSF54593">
    <property type="entry name" value="Glyoxalase/Bleomycin resistance protein/Dihydroxybiphenyl dioxygenase"/>
    <property type="match status" value="2"/>
</dbReference>
<dbReference type="Gene3D" id="3.10.180.10">
    <property type="entry name" value="2,3-Dihydroxybiphenyl 1,2-Dioxygenase, domain 1"/>
    <property type="match status" value="1"/>
</dbReference>
<dbReference type="InterPro" id="IPR029068">
    <property type="entry name" value="Glyas_Bleomycin-R_OHBP_Dase"/>
</dbReference>
<name>F1ZBZ7_9SPHN</name>
<accession>F1ZBZ7</accession>
<dbReference type="OrthoDB" id="107334at2"/>
<dbReference type="Proteomes" id="UP000004728">
    <property type="component" value="Unassembled WGS sequence"/>
</dbReference>
<reference evidence="2 3" key="1">
    <citation type="journal article" date="2012" name="J. Bacteriol.">
        <title>Draft Genome Sequence of Novosphingobium nitrogenifigens Y88T.</title>
        <authorList>
            <person name="Strabala T.J."/>
            <person name="Macdonald L."/>
            <person name="Liu V."/>
            <person name="Smit A.M."/>
        </authorList>
    </citation>
    <scope>NUCLEOTIDE SEQUENCE [LARGE SCALE GENOMIC DNA]</scope>
    <source>
        <strain evidence="2 3">DSM 19370</strain>
    </source>
</reference>
<keyword evidence="3" id="KW-1185">Reference proteome</keyword>
<gene>
    <name evidence="2" type="ORF">Y88_3193</name>
</gene>
<dbReference type="InParanoid" id="F1ZBZ7"/>
<comment type="caution">
    <text evidence="2">The sequence shown here is derived from an EMBL/GenBank/DDBJ whole genome shotgun (WGS) entry which is preliminary data.</text>
</comment>
<organism evidence="2 3">
    <name type="scientific">Novosphingobium nitrogenifigens DSM 19370</name>
    <dbReference type="NCBI Taxonomy" id="983920"/>
    <lineage>
        <taxon>Bacteria</taxon>
        <taxon>Pseudomonadati</taxon>
        <taxon>Pseudomonadota</taxon>
        <taxon>Alphaproteobacteria</taxon>
        <taxon>Sphingomonadales</taxon>
        <taxon>Sphingomonadaceae</taxon>
        <taxon>Novosphingobium</taxon>
    </lineage>
</organism>
<feature type="signal peptide" evidence="1">
    <location>
        <begin position="1"/>
        <end position="24"/>
    </location>
</feature>
<dbReference type="AlphaFoldDB" id="F1ZBZ7"/>
<evidence type="ECO:0000256" key="1">
    <source>
        <dbReference type="SAM" id="SignalP"/>
    </source>
</evidence>
<keyword evidence="1" id="KW-0732">Signal</keyword>
<sequence>MQISPLARRFGPLACLIPASVLLAVPAAGRQGAVATPDFAVGAQYDTTHVYVQPADVDAFVAAFVATFGGASTKQGIAQVTPTPSSTSTQLVQTPAGTVSLFGFRTGTPWPFGAERTGWLVTDLDKATAAARAAGADVIVAPFNDPIGRDVVIRWPGGVNMQLYWHFTPPHYAAYATVPENRIYVSQDGAGAFLSHFVRWAHARVIEDASAAPGAEIGRPGETYRRVRLESKFGKHVLIVTDGHLPFPYGHDMTGYEVGDLDAALGRASAAGAKVLVAPVASDHRRSAMVEFPGGYIAEIHQPLS</sequence>
<proteinExistence type="predicted"/>
<dbReference type="HOGENOM" id="CLU_057133_0_0_5"/>
<protein>
    <recommendedName>
        <fullName evidence="4">Glyoxalase/bleomycin resistance protein/dioxygenase</fullName>
    </recommendedName>
</protein>
<evidence type="ECO:0000313" key="3">
    <source>
        <dbReference type="Proteomes" id="UP000004728"/>
    </source>
</evidence>
<dbReference type="STRING" id="983920.Y88_3193"/>
<evidence type="ECO:0000313" key="2">
    <source>
        <dbReference type="EMBL" id="EGD57866.1"/>
    </source>
</evidence>
<evidence type="ECO:0008006" key="4">
    <source>
        <dbReference type="Google" id="ProtNLM"/>
    </source>
</evidence>
<dbReference type="eggNOG" id="COG0346">
    <property type="taxonomic scope" value="Bacteria"/>
</dbReference>